<proteinExistence type="predicted"/>
<evidence type="ECO:0000313" key="1">
    <source>
        <dbReference type="EMBL" id="KAF3539129.1"/>
    </source>
</evidence>
<gene>
    <name evidence="1" type="ORF">F2Q69_00020092</name>
</gene>
<dbReference type="AlphaFoldDB" id="A0A8S9Q940"/>
<dbReference type="Proteomes" id="UP000712600">
    <property type="component" value="Unassembled WGS sequence"/>
</dbReference>
<accession>A0A8S9Q940</accession>
<name>A0A8S9Q940_BRACR</name>
<sequence length="243" mass="27507">MEEEMINVEAAASHRLCPFFTTGVVAMPPHASFCAAASMMAEPPSPHHRQPLIRAGMSHKPPPESHVLVNGVIASHHCRDPSNHQLRSGLPVDVVIAMSSMPSSASCETDEYMIFGRISAIGLWVSGIVYMDYCVRRYCWWHAVLQIGVRQFSQELSVSSVMILRLSRSGYVTFLLPPYFKHSFHEFLLLEIIYVSVRTADIGHWELFIYELYHLCMEVELFGDSSEMELSLCDVILENDWLS</sequence>
<dbReference type="EMBL" id="QGKX02001290">
    <property type="protein sequence ID" value="KAF3539129.1"/>
    <property type="molecule type" value="Genomic_DNA"/>
</dbReference>
<comment type="caution">
    <text evidence="1">The sequence shown here is derived from an EMBL/GenBank/DDBJ whole genome shotgun (WGS) entry which is preliminary data.</text>
</comment>
<organism evidence="1 2">
    <name type="scientific">Brassica cretica</name>
    <name type="common">Mustard</name>
    <dbReference type="NCBI Taxonomy" id="69181"/>
    <lineage>
        <taxon>Eukaryota</taxon>
        <taxon>Viridiplantae</taxon>
        <taxon>Streptophyta</taxon>
        <taxon>Embryophyta</taxon>
        <taxon>Tracheophyta</taxon>
        <taxon>Spermatophyta</taxon>
        <taxon>Magnoliopsida</taxon>
        <taxon>eudicotyledons</taxon>
        <taxon>Gunneridae</taxon>
        <taxon>Pentapetalae</taxon>
        <taxon>rosids</taxon>
        <taxon>malvids</taxon>
        <taxon>Brassicales</taxon>
        <taxon>Brassicaceae</taxon>
        <taxon>Brassiceae</taxon>
        <taxon>Brassica</taxon>
    </lineage>
</organism>
<protein>
    <submittedName>
        <fullName evidence="1">Uncharacterized protein</fullName>
    </submittedName>
</protein>
<reference evidence="1" key="1">
    <citation type="submission" date="2019-12" db="EMBL/GenBank/DDBJ databases">
        <title>Genome sequencing and annotation of Brassica cretica.</title>
        <authorList>
            <person name="Studholme D.J."/>
            <person name="Sarris P."/>
        </authorList>
    </citation>
    <scope>NUCLEOTIDE SEQUENCE</scope>
    <source>
        <strain evidence="1">PFS-109/04</strain>
        <tissue evidence="1">Leaf</tissue>
    </source>
</reference>
<evidence type="ECO:0000313" key="2">
    <source>
        <dbReference type="Proteomes" id="UP000712600"/>
    </source>
</evidence>